<evidence type="ECO:0000313" key="4">
    <source>
        <dbReference type="Proteomes" id="UP000658980"/>
    </source>
</evidence>
<protein>
    <submittedName>
        <fullName evidence="3">GerMN domain-containing protein</fullName>
    </submittedName>
</protein>
<dbReference type="Proteomes" id="UP000658980">
    <property type="component" value="Unassembled WGS sequence"/>
</dbReference>
<evidence type="ECO:0000256" key="2">
    <source>
        <dbReference type="SAM" id="Phobius"/>
    </source>
</evidence>
<proteinExistence type="predicted"/>
<dbReference type="EMBL" id="JACSPU010000001">
    <property type="protein sequence ID" value="MBD8014016.1"/>
    <property type="molecule type" value="Genomic_DNA"/>
</dbReference>
<keyword evidence="4" id="KW-1185">Reference proteome</keyword>
<evidence type="ECO:0000313" key="3">
    <source>
        <dbReference type="EMBL" id="MBD8014016.1"/>
    </source>
</evidence>
<keyword evidence="2" id="KW-0472">Membrane</keyword>
<dbReference type="RefSeq" id="WP_191714214.1">
    <property type="nucleotide sequence ID" value="NZ_JACSPU010000001.1"/>
</dbReference>
<organism evidence="3 4">
    <name type="scientific">Planococcus wigleyi</name>
    <dbReference type="NCBI Taxonomy" id="2762216"/>
    <lineage>
        <taxon>Bacteria</taxon>
        <taxon>Bacillati</taxon>
        <taxon>Bacillota</taxon>
        <taxon>Bacilli</taxon>
        <taxon>Bacillales</taxon>
        <taxon>Caryophanaceae</taxon>
        <taxon>Planococcus</taxon>
    </lineage>
</organism>
<accession>A0ABR8WBE0</accession>
<feature type="region of interest" description="Disordered" evidence="1">
    <location>
        <begin position="76"/>
        <end position="118"/>
    </location>
</feature>
<name>A0ABR8WBE0_9BACL</name>
<sequence length="394" mass="43253">MPNNKWTDDSIEDLLKDFPAIKDHRPKEEVYNRLVQKEKSPKRPKKWLPLLAAALAFITIGILVAAIINQNGIDSAQNPQNPVEEPQEPSATQDGAAEETGEVPEAEGAGGFTTAQVDEPSRTAAYEELIGDQTLMTIGLTENAFVVPVSFLVPEEQINAVFGNAAPSSLELYQEFADDIDETLLGFDEYHPYAGSFEETSMGIRHLLPPDHAYDLASASIGVYFNTLAATFPDANEIEIANEDGSPAEFGEIGPVEPMKPKVENLAYYSYSAANGEVYLVPGYDMPFDTANEAIEALAKNPNDFYQATIPVDTDFEITEAEGIMQVEFKETVDLDSLDQREAVRMIESLALTAAAFDKELAITGVQPEKWNSFDFSRPLPVPLAPNLMDWPIP</sequence>
<gene>
    <name evidence="3" type="ORF">H9630_04215</name>
</gene>
<feature type="transmembrane region" description="Helical" evidence="2">
    <location>
        <begin position="47"/>
        <end position="68"/>
    </location>
</feature>
<keyword evidence="2" id="KW-1133">Transmembrane helix</keyword>
<feature type="compositionally biased region" description="Acidic residues" evidence="1">
    <location>
        <begin position="96"/>
        <end position="105"/>
    </location>
</feature>
<evidence type="ECO:0000256" key="1">
    <source>
        <dbReference type="SAM" id="MobiDB-lite"/>
    </source>
</evidence>
<comment type="caution">
    <text evidence="3">The sequence shown here is derived from an EMBL/GenBank/DDBJ whole genome shotgun (WGS) entry which is preliminary data.</text>
</comment>
<reference evidence="3 4" key="1">
    <citation type="submission" date="2020-08" db="EMBL/GenBank/DDBJ databases">
        <title>A Genomic Blueprint of the Chicken Gut Microbiome.</title>
        <authorList>
            <person name="Gilroy R."/>
            <person name="Ravi A."/>
            <person name="Getino M."/>
            <person name="Pursley I."/>
            <person name="Horton D.L."/>
            <person name="Alikhan N.-F."/>
            <person name="Baker D."/>
            <person name="Gharbi K."/>
            <person name="Hall N."/>
            <person name="Watson M."/>
            <person name="Adriaenssens E.M."/>
            <person name="Foster-Nyarko E."/>
            <person name="Jarju S."/>
            <person name="Secka A."/>
            <person name="Antonio M."/>
            <person name="Oren A."/>
            <person name="Chaudhuri R."/>
            <person name="La Ragione R.M."/>
            <person name="Hildebrand F."/>
            <person name="Pallen M.J."/>
        </authorList>
    </citation>
    <scope>NUCLEOTIDE SEQUENCE [LARGE SCALE GENOMIC DNA]</scope>
    <source>
        <strain evidence="3 4">Sa1BUA13</strain>
    </source>
</reference>
<keyword evidence="2" id="KW-0812">Transmembrane</keyword>